<dbReference type="GO" id="GO:0016787">
    <property type="term" value="F:hydrolase activity"/>
    <property type="evidence" value="ECO:0007669"/>
    <property type="project" value="UniProtKB-KW"/>
</dbReference>
<gene>
    <name evidence="1" type="ORF">ACFSL2_08855</name>
</gene>
<dbReference type="PANTHER" id="PTHR15394:SF3">
    <property type="entry name" value="SERINE HYDROLASE RBBP9"/>
    <property type="match status" value="1"/>
</dbReference>
<dbReference type="RefSeq" id="WP_377197498.1">
    <property type="nucleotide sequence ID" value="NZ_JBHUHF010000001.1"/>
</dbReference>
<dbReference type="SUPFAM" id="SSF53474">
    <property type="entry name" value="alpha/beta-Hydrolases"/>
    <property type="match status" value="1"/>
</dbReference>
<accession>A0ABW4V598</accession>
<organism evidence="1 2">
    <name type="scientific">Promicromonospora aerolata</name>
    <dbReference type="NCBI Taxonomy" id="195749"/>
    <lineage>
        <taxon>Bacteria</taxon>
        <taxon>Bacillati</taxon>
        <taxon>Actinomycetota</taxon>
        <taxon>Actinomycetes</taxon>
        <taxon>Micrococcales</taxon>
        <taxon>Promicromonosporaceae</taxon>
        <taxon>Promicromonospora</taxon>
    </lineage>
</organism>
<dbReference type="InterPro" id="IPR010662">
    <property type="entry name" value="RBBP9/YdeN"/>
</dbReference>
<reference evidence="2" key="1">
    <citation type="journal article" date="2019" name="Int. J. Syst. Evol. Microbiol.">
        <title>The Global Catalogue of Microorganisms (GCM) 10K type strain sequencing project: providing services to taxonomists for standard genome sequencing and annotation.</title>
        <authorList>
            <consortium name="The Broad Institute Genomics Platform"/>
            <consortium name="The Broad Institute Genome Sequencing Center for Infectious Disease"/>
            <person name="Wu L."/>
            <person name="Ma J."/>
        </authorList>
    </citation>
    <scope>NUCLEOTIDE SEQUENCE [LARGE SCALE GENOMIC DNA]</scope>
    <source>
        <strain evidence="2">CCM 7043</strain>
    </source>
</reference>
<dbReference type="Gene3D" id="3.40.50.1820">
    <property type="entry name" value="alpha/beta hydrolase"/>
    <property type="match status" value="1"/>
</dbReference>
<keyword evidence="2" id="KW-1185">Reference proteome</keyword>
<evidence type="ECO:0000313" key="1">
    <source>
        <dbReference type="EMBL" id="MFD2025619.1"/>
    </source>
</evidence>
<evidence type="ECO:0000313" key="2">
    <source>
        <dbReference type="Proteomes" id="UP001597338"/>
    </source>
</evidence>
<protein>
    <submittedName>
        <fullName evidence="1">RBBP9/YdeN family alpha/beta hydrolase</fullName>
    </submittedName>
</protein>
<proteinExistence type="predicted"/>
<comment type="caution">
    <text evidence="1">The sequence shown here is derived from an EMBL/GenBank/DDBJ whole genome shotgun (WGS) entry which is preliminary data.</text>
</comment>
<dbReference type="PANTHER" id="PTHR15394">
    <property type="entry name" value="SERINE HYDROLASE RBBP9"/>
    <property type="match status" value="1"/>
</dbReference>
<dbReference type="Pfam" id="PF06821">
    <property type="entry name" value="Ser_hydrolase"/>
    <property type="match status" value="1"/>
</dbReference>
<name>A0ABW4V598_9MICO</name>
<dbReference type="InterPro" id="IPR029058">
    <property type="entry name" value="AB_hydrolase_fold"/>
</dbReference>
<dbReference type="EMBL" id="JBHUHF010000001">
    <property type="protein sequence ID" value="MFD2025619.1"/>
    <property type="molecule type" value="Genomic_DNA"/>
</dbReference>
<dbReference type="Proteomes" id="UP001597338">
    <property type="component" value="Unassembled WGS sequence"/>
</dbReference>
<keyword evidence="1" id="KW-0378">Hydrolase</keyword>
<sequence>MGRNAIIFHGTHAEPDWIWYPWLAERLRERGYDVDLPHHPGTDTDPIATFLPTVLAAHTFDEDTVLVGHSGGAALLLALLEHLDVTVAQAVLVAGYSTPPNDAPEPVLQDGYDWAAIRSHARQLVFVNSVTDEFGCDADQGRAMFDHLGGTLVVRDDGHFVTETLELVDRLIP</sequence>